<dbReference type="EMBL" id="KZ805356">
    <property type="protein sequence ID" value="PVI01508.1"/>
    <property type="molecule type" value="Genomic_DNA"/>
</dbReference>
<evidence type="ECO:0000256" key="11">
    <source>
        <dbReference type="RuleBase" id="RU000489"/>
    </source>
</evidence>
<feature type="non-terminal residue" evidence="15">
    <location>
        <position position="1"/>
    </location>
</feature>
<keyword evidence="6" id="KW-0146">Chitin degradation</keyword>
<evidence type="ECO:0000256" key="2">
    <source>
        <dbReference type="ARBA" id="ARBA00008682"/>
    </source>
</evidence>
<keyword evidence="9" id="KW-0624">Polysaccharide degradation</keyword>
<dbReference type="GO" id="GO:0006032">
    <property type="term" value="P:chitin catabolic process"/>
    <property type="evidence" value="ECO:0007669"/>
    <property type="project" value="UniProtKB-KW"/>
</dbReference>
<evidence type="ECO:0000256" key="7">
    <source>
        <dbReference type="ARBA" id="ARBA00023277"/>
    </source>
</evidence>
<dbReference type="Gene3D" id="3.20.20.80">
    <property type="entry name" value="Glycosidases"/>
    <property type="match status" value="2"/>
</dbReference>
<feature type="domain" description="GH18" evidence="14">
    <location>
        <begin position="13"/>
        <end position="434"/>
    </location>
</feature>
<proteinExistence type="inferred from homology"/>
<organism evidence="15 16">
    <name type="scientific">Periconia macrospinosa</name>
    <dbReference type="NCBI Taxonomy" id="97972"/>
    <lineage>
        <taxon>Eukaryota</taxon>
        <taxon>Fungi</taxon>
        <taxon>Dikarya</taxon>
        <taxon>Ascomycota</taxon>
        <taxon>Pezizomycotina</taxon>
        <taxon>Dothideomycetes</taxon>
        <taxon>Pleosporomycetidae</taxon>
        <taxon>Pleosporales</taxon>
        <taxon>Massarineae</taxon>
        <taxon>Periconiaceae</taxon>
        <taxon>Periconia</taxon>
    </lineage>
</organism>
<dbReference type="GO" id="GO:0008843">
    <property type="term" value="F:endochitinase activity"/>
    <property type="evidence" value="ECO:0007669"/>
    <property type="project" value="UniProtKB-EC"/>
</dbReference>
<dbReference type="InterPro" id="IPR050314">
    <property type="entry name" value="Glycosyl_Hydrlase_18"/>
</dbReference>
<evidence type="ECO:0000256" key="12">
    <source>
        <dbReference type="SAM" id="SignalP"/>
    </source>
</evidence>
<evidence type="ECO:0000256" key="5">
    <source>
        <dbReference type="ARBA" id="ARBA00022801"/>
    </source>
</evidence>
<comment type="similarity">
    <text evidence="2">Belongs to the glycosyl hydrolase 18 family. Chitinase class V subfamily.</text>
</comment>
<name>A0A2V1DT81_9PLEO</name>
<keyword evidence="10" id="KW-1015">Disulfide bond</keyword>
<gene>
    <name evidence="15" type="ORF">DM02DRAFT_487086</name>
</gene>
<accession>A0A2V1DT81</accession>
<dbReference type="InterPro" id="IPR011583">
    <property type="entry name" value="Chitinase_II/V-like_cat"/>
</dbReference>
<dbReference type="CDD" id="cd00035">
    <property type="entry name" value="ChtBD1"/>
    <property type="match status" value="1"/>
</dbReference>
<evidence type="ECO:0000256" key="8">
    <source>
        <dbReference type="ARBA" id="ARBA00023295"/>
    </source>
</evidence>
<evidence type="ECO:0000313" key="15">
    <source>
        <dbReference type="EMBL" id="PVI01508.1"/>
    </source>
</evidence>
<dbReference type="PANTHER" id="PTHR11177:SF337">
    <property type="entry name" value="CHITINASE"/>
    <property type="match status" value="1"/>
</dbReference>
<dbReference type="STRING" id="97972.A0A2V1DT81"/>
<keyword evidence="5 11" id="KW-0378">Hydrolase</keyword>
<evidence type="ECO:0000256" key="4">
    <source>
        <dbReference type="ARBA" id="ARBA00022669"/>
    </source>
</evidence>
<dbReference type="InterPro" id="IPR001002">
    <property type="entry name" value="Chitin-bd_1"/>
</dbReference>
<keyword evidence="12" id="KW-0732">Signal</keyword>
<evidence type="ECO:0000256" key="6">
    <source>
        <dbReference type="ARBA" id="ARBA00023024"/>
    </source>
</evidence>
<dbReference type="SUPFAM" id="SSF57016">
    <property type="entry name" value="Plant lectins/antimicrobial peptides"/>
    <property type="match status" value="1"/>
</dbReference>
<feature type="disulfide bond" evidence="10">
    <location>
        <begin position="323"/>
        <end position="337"/>
    </location>
</feature>
<dbReference type="GO" id="GO:0008061">
    <property type="term" value="F:chitin binding"/>
    <property type="evidence" value="ECO:0007669"/>
    <property type="project" value="UniProtKB-UniRule"/>
</dbReference>
<dbReference type="Gene3D" id="3.30.60.10">
    <property type="entry name" value="Endochitinase-like"/>
    <property type="match status" value="1"/>
</dbReference>
<dbReference type="Proteomes" id="UP000244855">
    <property type="component" value="Unassembled WGS sequence"/>
</dbReference>
<dbReference type="SUPFAM" id="SSF51445">
    <property type="entry name" value="(Trans)glycosidases"/>
    <property type="match status" value="1"/>
</dbReference>
<keyword evidence="7" id="KW-0119">Carbohydrate metabolism</keyword>
<dbReference type="InterPro" id="IPR001579">
    <property type="entry name" value="Glyco_hydro_18_chit_AS"/>
</dbReference>
<evidence type="ECO:0000256" key="10">
    <source>
        <dbReference type="PROSITE-ProRule" id="PRU00261"/>
    </source>
</evidence>
<evidence type="ECO:0000256" key="3">
    <source>
        <dbReference type="ARBA" id="ARBA00012729"/>
    </source>
</evidence>
<keyword evidence="16" id="KW-1185">Reference proteome</keyword>
<dbReference type="PROSITE" id="PS01095">
    <property type="entry name" value="GH18_1"/>
    <property type="match status" value="1"/>
</dbReference>
<comment type="catalytic activity">
    <reaction evidence="1">
        <text>Random endo-hydrolysis of N-acetyl-beta-D-glucosaminide (1-&gt;4)-beta-linkages in chitin and chitodextrins.</text>
        <dbReference type="EC" id="3.2.1.14"/>
    </reaction>
</comment>
<dbReference type="AlphaFoldDB" id="A0A2V1DT81"/>
<dbReference type="GO" id="GO:0005576">
    <property type="term" value="C:extracellular region"/>
    <property type="evidence" value="ECO:0007669"/>
    <property type="project" value="TreeGrafter"/>
</dbReference>
<feature type="signal peptide" evidence="12">
    <location>
        <begin position="1"/>
        <end position="19"/>
    </location>
</feature>
<evidence type="ECO:0000313" key="16">
    <source>
        <dbReference type="Proteomes" id="UP000244855"/>
    </source>
</evidence>
<dbReference type="PROSITE" id="PS50941">
    <property type="entry name" value="CHIT_BIND_I_2"/>
    <property type="match status" value="1"/>
</dbReference>
<feature type="domain" description="Chitin-binding type-1" evidence="13">
    <location>
        <begin position="308"/>
        <end position="351"/>
    </location>
</feature>
<dbReference type="Gene3D" id="3.10.50.10">
    <property type="match status" value="1"/>
</dbReference>
<dbReference type="InterPro" id="IPR017853">
    <property type="entry name" value="GH"/>
</dbReference>
<keyword evidence="4 10" id="KW-0147">Chitin-binding</keyword>
<dbReference type="InterPro" id="IPR036861">
    <property type="entry name" value="Endochitinase-like_sf"/>
</dbReference>
<dbReference type="EC" id="3.2.1.14" evidence="3"/>
<evidence type="ECO:0000259" key="13">
    <source>
        <dbReference type="PROSITE" id="PS50941"/>
    </source>
</evidence>
<feature type="non-terminal residue" evidence="15">
    <location>
        <position position="434"/>
    </location>
</feature>
<feature type="chain" id="PRO_5016081026" description="chitinase" evidence="12">
    <location>
        <begin position="20"/>
        <end position="434"/>
    </location>
</feature>
<keyword evidence="8 11" id="KW-0326">Glycosidase</keyword>
<dbReference type="PROSITE" id="PS51910">
    <property type="entry name" value="GH18_2"/>
    <property type="match status" value="1"/>
</dbReference>
<dbReference type="Pfam" id="PF00704">
    <property type="entry name" value="Glyco_hydro_18"/>
    <property type="match status" value="1"/>
</dbReference>
<dbReference type="GO" id="GO:0000272">
    <property type="term" value="P:polysaccharide catabolic process"/>
    <property type="evidence" value="ECO:0007669"/>
    <property type="project" value="UniProtKB-KW"/>
</dbReference>
<dbReference type="InterPro" id="IPR029070">
    <property type="entry name" value="Chitinase_insertion_sf"/>
</dbReference>
<sequence length="434" mass="45684">ILILSLILPATSLNYVIYADTWHPSLPNTTSLPLSTTSLVTHLNLAFAPSNNTTPFIPAHPLSTLRALFPSAKINVAIGGWGDTSGFSAAAAGGTAGIRKWADAIGQLVTSGGYDGVDIDWEYPGGNGADYVQVPNSHKVNEIAAFPAMLRAVREVIGKEKVLSIAVPGKKEDMIAFTDETVRASGGEGGIWGTVDVVNVMAYDLMNRRDKVTGHHSSVAGAERAVRNYLELGAPREKVNLGFAWYAKYFATKGDCARTAALGCAIVEAEDPVTGEDTLTSGAWTFETGNMRAVDGGGGGANLPVSYDGTCGAEAGTRCATGCCSQYGMCGVSKEHCGGACQHAFGSGCTGKDVAASWQLAAKNGVEDEDAGGQYYFDARNQLFWTWDTPATVSRKLDDIVRKHNLGGVMAWSLGEDSFDWSHVKGLADGVQAL</sequence>
<comment type="caution">
    <text evidence="10">Lacks conserved residue(s) required for the propagation of feature annotation.</text>
</comment>
<dbReference type="SMART" id="SM00636">
    <property type="entry name" value="Glyco_18"/>
    <property type="match status" value="1"/>
</dbReference>
<protein>
    <recommendedName>
        <fullName evidence="3">chitinase</fullName>
        <ecNumber evidence="3">3.2.1.14</ecNumber>
    </recommendedName>
</protein>
<dbReference type="InterPro" id="IPR001223">
    <property type="entry name" value="Glyco_hydro18_cat"/>
</dbReference>
<dbReference type="OrthoDB" id="73875at2759"/>
<evidence type="ECO:0000256" key="1">
    <source>
        <dbReference type="ARBA" id="ARBA00000822"/>
    </source>
</evidence>
<evidence type="ECO:0000259" key="14">
    <source>
        <dbReference type="PROSITE" id="PS51910"/>
    </source>
</evidence>
<reference evidence="15 16" key="1">
    <citation type="journal article" date="2018" name="Sci. Rep.">
        <title>Comparative genomics provides insights into the lifestyle and reveals functional heterogeneity of dark septate endophytic fungi.</title>
        <authorList>
            <person name="Knapp D.G."/>
            <person name="Nemeth J.B."/>
            <person name="Barry K."/>
            <person name="Hainaut M."/>
            <person name="Henrissat B."/>
            <person name="Johnson J."/>
            <person name="Kuo A."/>
            <person name="Lim J.H.P."/>
            <person name="Lipzen A."/>
            <person name="Nolan M."/>
            <person name="Ohm R.A."/>
            <person name="Tamas L."/>
            <person name="Grigoriev I.V."/>
            <person name="Spatafora J.W."/>
            <person name="Nagy L.G."/>
            <person name="Kovacs G.M."/>
        </authorList>
    </citation>
    <scope>NUCLEOTIDE SEQUENCE [LARGE SCALE GENOMIC DNA]</scope>
    <source>
        <strain evidence="15 16">DSE2036</strain>
    </source>
</reference>
<dbReference type="PANTHER" id="PTHR11177">
    <property type="entry name" value="CHITINASE"/>
    <property type="match status" value="1"/>
</dbReference>
<evidence type="ECO:0000256" key="9">
    <source>
        <dbReference type="ARBA" id="ARBA00023326"/>
    </source>
</evidence>